<dbReference type="Pfam" id="PF02412">
    <property type="entry name" value="TSP_3"/>
    <property type="match status" value="1"/>
</dbReference>
<dbReference type="SUPFAM" id="SSF103647">
    <property type="entry name" value="TSP type-3 repeat"/>
    <property type="match status" value="1"/>
</dbReference>
<dbReference type="Proteomes" id="UP001611383">
    <property type="component" value="Chromosome"/>
</dbReference>
<keyword evidence="1" id="KW-0732">Signal</keyword>
<dbReference type="EMBL" id="CP043494">
    <property type="protein sequence ID" value="WNG49862.1"/>
    <property type="molecule type" value="Genomic_DNA"/>
</dbReference>
<dbReference type="Gene3D" id="4.10.1080.10">
    <property type="entry name" value="TSP type-3 repeat"/>
    <property type="match status" value="1"/>
</dbReference>
<evidence type="ECO:0000313" key="4">
    <source>
        <dbReference type="EMBL" id="WNG49862.1"/>
    </source>
</evidence>
<dbReference type="Pfam" id="PF01345">
    <property type="entry name" value="DUF11"/>
    <property type="match status" value="1"/>
</dbReference>
<dbReference type="InterPro" id="IPR003367">
    <property type="entry name" value="Thrombospondin_3-like_rpt"/>
</dbReference>
<organism evidence="4 5">
    <name type="scientific">Archangium minus</name>
    <dbReference type="NCBI Taxonomy" id="83450"/>
    <lineage>
        <taxon>Bacteria</taxon>
        <taxon>Pseudomonadati</taxon>
        <taxon>Myxococcota</taxon>
        <taxon>Myxococcia</taxon>
        <taxon>Myxococcales</taxon>
        <taxon>Cystobacterineae</taxon>
        <taxon>Archangiaceae</taxon>
        <taxon>Archangium</taxon>
    </lineage>
</organism>
<evidence type="ECO:0000256" key="1">
    <source>
        <dbReference type="ARBA" id="ARBA00022729"/>
    </source>
</evidence>
<accession>A0ABY9X390</accession>
<feature type="compositionally biased region" description="Acidic residues" evidence="2">
    <location>
        <begin position="98"/>
        <end position="107"/>
    </location>
</feature>
<sequence>MNFAVAHSRPHPLVSPWAAGSARRTVFALSAAILACGPGCMAAAPLTPSERPPRSIVTVRPEDEAPMDIEALNRFDSDGDGWADGKDNCPSTPNPGQEDSDGDDFGDACEPKPLTLDTSATLTTSSTTVRVGQPLTLTLTVRNNGPVVAPFIVAVMRLPPPLTFISLTPSQGTCTVHEHNSIRCKLGDLPIAGSATLTVVSTPRSEGRVKLDALAVTDALDHDANSYNDTPTLSLTVLP</sequence>
<evidence type="ECO:0000259" key="3">
    <source>
        <dbReference type="Pfam" id="PF01345"/>
    </source>
</evidence>
<feature type="domain" description="DUF11" evidence="3">
    <location>
        <begin position="120"/>
        <end position="233"/>
    </location>
</feature>
<evidence type="ECO:0000313" key="5">
    <source>
        <dbReference type="Proteomes" id="UP001611383"/>
    </source>
</evidence>
<name>A0ABY9X390_9BACT</name>
<feature type="region of interest" description="Disordered" evidence="2">
    <location>
        <begin position="74"/>
        <end position="111"/>
    </location>
</feature>
<protein>
    <submittedName>
        <fullName evidence="4">DUF11 domain-containing protein</fullName>
    </submittedName>
</protein>
<dbReference type="NCBIfam" id="TIGR01451">
    <property type="entry name" value="B_ant_repeat"/>
    <property type="match status" value="1"/>
</dbReference>
<dbReference type="InterPro" id="IPR001434">
    <property type="entry name" value="OmcB-like_DUF11"/>
</dbReference>
<proteinExistence type="predicted"/>
<keyword evidence="5" id="KW-1185">Reference proteome</keyword>
<feature type="compositionally biased region" description="Basic and acidic residues" evidence="2">
    <location>
        <begin position="74"/>
        <end position="87"/>
    </location>
</feature>
<reference evidence="4 5" key="1">
    <citation type="submission" date="2019-08" db="EMBL/GenBank/DDBJ databases">
        <title>Archangium and Cystobacter genomes.</title>
        <authorList>
            <person name="Chen I.-C.K."/>
            <person name="Wielgoss S."/>
        </authorList>
    </citation>
    <scope>NUCLEOTIDE SEQUENCE [LARGE SCALE GENOMIC DNA]</scope>
    <source>
        <strain evidence="4 5">Cbm 6</strain>
    </source>
</reference>
<dbReference type="InterPro" id="IPR028974">
    <property type="entry name" value="TSP_type-3_rpt"/>
</dbReference>
<gene>
    <name evidence="4" type="ORF">F0U60_41405</name>
</gene>
<evidence type="ECO:0000256" key="2">
    <source>
        <dbReference type="SAM" id="MobiDB-lite"/>
    </source>
</evidence>
<dbReference type="InterPro" id="IPR047589">
    <property type="entry name" value="DUF11_rpt"/>
</dbReference>